<sequence length="107" mass="12121">MKRHVTLLARARSDADKIFDWIATRSLLGALSWHEAFLAAAATLSEDAQRHPIAPELRELAEEVRELHFRTRYGKRNRILFMIVGNEVRILCIRGPGQSPVTSTDLA</sequence>
<dbReference type="KEGG" id="aagg:ETAA8_04530"/>
<evidence type="ECO:0008006" key="4">
    <source>
        <dbReference type="Google" id="ProtNLM"/>
    </source>
</evidence>
<dbReference type="Pfam" id="PF05016">
    <property type="entry name" value="ParE_toxin"/>
    <property type="match status" value="1"/>
</dbReference>
<keyword evidence="3" id="KW-1185">Reference proteome</keyword>
<dbReference type="Gene3D" id="3.30.2310.20">
    <property type="entry name" value="RelE-like"/>
    <property type="match status" value="1"/>
</dbReference>
<dbReference type="OrthoDB" id="286630at2"/>
<dbReference type="RefSeq" id="WP_145084250.1">
    <property type="nucleotide sequence ID" value="NZ_CP036274.1"/>
</dbReference>
<dbReference type="EMBL" id="CP036274">
    <property type="protein sequence ID" value="QDU25385.1"/>
    <property type="molecule type" value="Genomic_DNA"/>
</dbReference>
<dbReference type="Proteomes" id="UP000315017">
    <property type="component" value="Chromosome"/>
</dbReference>
<organism evidence="2 3">
    <name type="scientific">Anatilimnocola aggregata</name>
    <dbReference type="NCBI Taxonomy" id="2528021"/>
    <lineage>
        <taxon>Bacteria</taxon>
        <taxon>Pseudomonadati</taxon>
        <taxon>Planctomycetota</taxon>
        <taxon>Planctomycetia</taxon>
        <taxon>Pirellulales</taxon>
        <taxon>Pirellulaceae</taxon>
        <taxon>Anatilimnocola</taxon>
    </lineage>
</organism>
<dbReference type="InterPro" id="IPR035093">
    <property type="entry name" value="RelE/ParE_toxin_dom_sf"/>
</dbReference>
<proteinExistence type="predicted"/>
<name>A0A517Y578_9BACT</name>
<dbReference type="AlphaFoldDB" id="A0A517Y578"/>
<protein>
    <recommendedName>
        <fullName evidence="4">Plasmid stabilization system protein</fullName>
    </recommendedName>
</protein>
<accession>A0A517Y578</accession>
<keyword evidence="1" id="KW-1277">Toxin-antitoxin system</keyword>
<evidence type="ECO:0000256" key="1">
    <source>
        <dbReference type="ARBA" id="ARBA00022649"/>
    </source>
</evidence>
<dbReference type="InterPro" id="IPR007712">
    <property type="entry name" value="RelE/ParE_toxin"/>
</dbReference>
<gene>
    <name evidence="2" type="ORF">ETAA8_04530</name>
</gene>
<evidence type="ECO:0000313" key="3">
    <source>
        <dbReference type="Proteomes" id="UP000315017"/>
    </source>
</evidence>
<reference evidence="2 3" key="1">
    <citation type="submission" date="2019-02" db="EMBL/GenBank/DDBJ databases">
        <title>Deep-cultivation of Planctomycetes and their phenomic and genomic characterization uncovers novel biology.</title>
        <authorList>
            <person name="Wiegand S."/>
            <person name="Jogler M."/>
            <person name="Boedeker C."/>
            <person name="Pinto D."/>
            <person name="Vollmers J."/>
            <person name="Rivas-Marin E."/>
            <person name="Kohn T."/>
            <person name="Peeters S.H."/>
            <person name="Heuer A."/>
            <person name="Rast P."/>
            <person name="Oberbeckmann S."/>
            <person name="Bunk B."/>
            <person name="Jeske O."/>
            <person name="Meyerdierks A."/>
            <person name="Storesund J.E."/>
            <person name="Kallscheuer N."/>
            <person name="Luecker S."/>
            <person name="Lage O.M."/>
            <person name="Pohl T."/>
            <person name="Merkel B.J."/>
            <person name="Hornburger P."/>
            <person name="Mueller R.-W."/>
            <person name="Bruemmer F."/>
            <person name="Labrenz M."/>
            <person name="Spormann A.M."/>
            <person name="Op den Camp H."/>
            <person name="Overmann J."/>
            <person name="Amann R."/>
            <person name="Jetten M.S.M."/>
            <person name="Mascher T."/>
            <person name="Medema M.H."/>
            <person name="Devos D.P."/>
            <person name="Kaster A.-K."/>
            <person name="Ovreas L."/>
            <person name="Rohde M."/>
            <person name="Galperin M.Y."/>
            <person name="Jogler C."/>
        </authorList>
    </citation>
    <scope>NUCLEOTIDE SEQUENCE [LARGE SCALE GENOMIC DNA]</scope>
    <source>
        <strain evidence="2 3">ETA_A8</strain>
    </source>
</reference>
<evidence type="ECO:0000313" key="2">
    <source>
        <dbReference type="EMBL" id="QDU25385.1"/>
    </source>
</evidence>